<dbReference type="InterPro" id="IPR018108">
    <property type="entry name" value="MCP_transmembrane"/>
</dbReference>
<gene>
    <name evidence="12" type="ORF">BCV70DRAFT_201295</name>
</gene>
<name>A0A317XL82_9BASI</name>
<keyword evidence="2 10" id="KW-0813">Transport</keyword>
<dbReference type="FunCoup" id="A0A317XL82">
    <property type="interactions" value="137"/>
</dbReference>
<keyword evidence="4 10" id="KW-0677">Repeat</keyword>
<keyword evidence="5 10" id="KW-0999">Mitochondrion inner membrane</keyword>
<evidence type="ECO:0000256" key="2">
    <source>
        <dbReference type="ARBA" id="ARBA00022448"/>
    </source>
</evidence>
<dbReference type="GO" id="GO:1904983">
    <property type="term" value="P:glycine import into mitochondrion"/>
    <property type="evidence" value="ECO:0007669"/>
    <property type="project" value="UniProtKB-UniRule"/>
</dbReference>
<dbReference type="PROSITE" id="PS50920">
    <property type="entry name" value="SOLCAR"/>
    <property type="match status" value="3"/>
</dbReference>
<evidence type="ECO:0000313" key="13">
    <source>
        <dbReference type="Proteomes" id="UP000246740"/>
    </source>
</evidence>
<evidence type="ECO:0000256" key="11">
    <source>
        <dbReference type="PROSITE-ProRule" id="PRU00282"/>
    </source>
</evidence>
<dbReference type="InterPro" id="IPR002067">
    <property type="entry name" value="MCP"/>
</dbReference>
<evidence type="ECO:0000256" key="8">
    <source>
        <dbReference type="ARBA" id="ARBA00023136"/>
    </source>
</evidence>
<evidence type="ECO:0000256" key="10">
    <source>
        <dbReference type="HAMAP-Rule" id="MF_03064"/>
    </source>
</evidence>
<dbReference type="PANTHER" id="PTHR46181">
    <property type="entry name" value="MITOCHONDRIAL GLYCINE TRANSPORTER"/>
    <property type="match status" value="1"/>
</dbReference>
<dbReference type="EMBL" id="KZ819196">
    <property type="protein sequence ID" value="PWY99075.1"/>
    <property type="molecule type" value="Genomic_DNA"/>
</dbReference>
<dbReference type="HAMAP" id="MF_03064">
    <property type="entry name" value="SLC25A38"/>
    <property type="match status" value="1"/>
</dbReference>
<comment type="function">
    <text evidence="10">Mitochondrial glycine transporter that imports glycine into the mitochondrial matrix. Plays an important role in providing glycine for the first enzymatic step in heme biosynthesis, the condensation of glycine with succinyl-CoA to produce 5-aminolevulinate (ALA) in the miochondrial matrix.</text>
</comment>
<protein>
    <recommendedName>
        <fullName evidence="10">Mitochondrial glycine transporter</fullName>
    </recommendedName>
    <alternativeName>
        <fullName evidence="10">Solute carrier family 25 member 38 homolog</fullName>
    </alternativeName>
</protein>
<accession>A0A317XL82</accession>
<organism evidence="12 13">
    <name type="scientific">Testicularia cyperi</name>
    <dbReference type="NCBI Taxonomy" id="1882483"/>
    <lineage>
        <taxon>Eukaryota</taxon>
        <taxon>Fungi</taxon>
        <taxon>Dikarya</taxon>
        <taxon>Basidiomycota</taxon>
        <taxon>Ustilaginomycotina</taxon>
        <taxon>Ustilaginomycetes</taxon>
        <taxon>Ustilaginales</taxon>
        <taxon>Anthracoideaceae</taxon>
        <taxon>Testicularia</taxon>
    </lineage>
</organism>
<reference evidence="12 13" key="1">
    <citation type="journal article" date="2018" name="Mol. Biol. Evol.">
        <title>Broad Genomic Sampling Reveals a Smut Pathogenic Ancestry of the Fungal Clade Ustilaginomycotina.</title>
        <authorList>
            <person name="Kijpornyongpan T."/>
            <person name="Mondo S.J."/>
            <person name="Barry K."/>
            <person name="Sandor L."/>
            <person name="Lee J."/>
            <person name="Lipzen A."/>
            <person name="Pangilinan J."/>
            <person name="LaButti K."/>
            <person name="Hainaut M."/>
            <person name="Henrissat B."/>
            <person name="Grigoriev I.V."/>
            <person name="Spatafora J.W."/>
            <person name="Aime M.C."/>
        </authorList>
    </citation>
    <scope>NUCLEOTIDE SEQUENCE [LARGE SCALE GENOMIC DNA]</scope>
    <source>
        <strain evidence="12 13">MCA 3645</strain>
    </source>
</reference>
<dbReference type="Pfam" id="PF00153">
    <property type="entry name" value="Mito_carr"/>
    <property type="match status" value="3"/>
</dbReference>
<dbReference type="Gene3D" id="1.50.40.10">
    <property type="entry name" value="Mitochondrial carrier domain"/>
    <property type="match status" value="1"/>
</dbReference>
<dbReference type="GO" id="GO:0015187">
    <property type="term" value="F:glycine transmembrane transporter activity"/>
    <property type="evidence" value="ECO:0007669"/>
    <property type="project" value="UniProtKB-UniRule"/>
</dbReference>
<dbReference type="GO" id="GO:0005743">
    <property type="term" value="C:mitochondrial inner membrane"/>
    <property type="evidence" value="ECO:0007669"/>
    <property type="project" value="UniProtKB-SubCell"/>
</dbReference>
<feature type="repeat" description="Solcar" evidence="11">
    <location>
        <begin position="32"/>
        <end position="141"/>
    </location>
</feature>
<feature type="repeat" description="Solcar" evidence="11">
    <location>
        <begin position="271"/>
        <end position="406"/>
    </location>
</feature>
<dbReference type="InParanoid" id="A0A317XL82"/>
<evidence type="ECO:0000313" key="12">
    <source>
        <dbReference type="EMBL" id="PWY99075.1"/>
    </source>
</evidence>
<keyword evidence="6 10" id="KW-1133">Transmembrane helix</keyword>
<comment type="similarity">
    <text evidence="10">Belongs to the mitochondrial carrier (TC 2.A.29) family. SLC25A38 subfamily.</text>
</comment>
<keyword evidence="8 10" id="KW-0472">Membrane</keyword>
<keyword evidence="13" id="KW-1185">Reference proteome</keyword>
<evidence type="ECO:0000256" key="3">
    <source>
        <dbReference type="ARBA" id="ARBA00022692"/>
    </source>
</evidence>
<dbReference type="AlphaFoldDB" id="A0A317XL82"/>
<evidence type="ECO:0000256" key="5">
    <source>
        <dbReference type="ARBA" id="ARBA00022792"/>
    </source>
</evidence>
<evidence type="ECO:0000256" key="6">
    <source>
        <dbReference type="ARBA" id="ARBA00022989"/>
    </source>
</evidence>
<dbReference type="InterPro" id="IPR030847">
    <property type="entry name" value="Hem25/SLC25A38"/>
</dbReference>
<evidence type="ECO:0000256" key="9">
    <source>
        <dbReference type="ARBA" id="ARBA00034060"/>
    </source>
</evidence>
<comment type="catalytic activity">
    <reaction evidence="9 10">
        <text>glycine(in) = glycine(out)</text>
        <dbReference type="Rhea" id="RHEA:70715"/>
        <dbReference type="ChEBI" id="CHEBI:57305"/>
    </reaction>
</comment>
<dbReference type="InterPro" id="IPR023395">
    <property type="entry name" value="MCP_dom_sf"/>
</dbReference>
<dbReference type="OrthoDB" id="1924968at2759"/>
<keyword evidence="7 10" id="KW-0496">Mitochondrion</keyword>
<evidence type="ECO:0000256" key="1">
    <source>
        <dbReference type="ARBA" id="ARBA00004225"/>
    </source>
</evidence>
<keyword evidence="3 10" id="KW-0812">Transmembrane</keyword>
<dbReference type="PRINTS" id="PR00926">
    <property type="entry name" value="MITOCARRIER"/>
</dbReference>
<dbReference type="PANTHER" id="PTHR46181:SF3">
    <property type="entry name" value="MITOCHONDRIAL GLYCINE TRANSPORTER"/>
    <property type="match status" value="1"/>
</dbReference>
<dbReference type="STRING" id="1882483.A0A317XL82"/>
<feature type="repeat" description="Solcar" evidence="11">
    <location>
        <begin position="169"/>
        <end position="256"/>
    </location>
</feature>
<evidence type="ECO:0000256" key="7">
    <source>
        <dbReference type="ARBA" id="ARBA00023128"/>
    </source>
</evidence>
<comment type="subcellular location">
    <subcellularLocation>
        <location evidence="10">Mitochondrion inner membrane</location>
        <topology evidence="10">Multi-pass membrane protein</topology>
    </subcellularLocation>
    <subcellularLocation>
        <location evidence="1">Mitochondrion membrane</location>
        <topology evidence="1">Multi-pass membrane protein</topology>
    </subcellularLocation>
</comment>
<sequence length="417" mass="43971">MSVLPISNTASTVPLVPVGASSSKKAVGKGGIPPYATLSFGALSGFASCVLLQPFDLLKTRLQQLDRLTISNADAAVTPSASSGVGRLTQQTRTQRLVGITKEIIHTHGYQGLWRGTTPTVIRNVPGVALYFYSVSHLRHVASQQQIPLISVATNAADSSAGSSTLAKLSTTGNLLTGAVARVSVGFILSPVTVVKARFESSNFSAATERTLVSSLREIHAQSGFRGFFQGFTATALRDAPYAGLYLALYEASKTHLAAVSKRMNGDMGTGNWMVVSGSGLIAGTLATLFTHPFDIIKTRMQTTPSEVLHQIAVSQLKSPNITAAPSTTTTAAAAAARSTSLESLPHESGSAARTTLLKPSLWTMSKHLWATSGPKALLDGLGLRCARKAASSAIGWSIFEGGRSWYSDREARRRLV</sequence>
<dbReference type="Proteomes" id="UP000246740">
    <property type="component" value="Unassembled WGS sequence"/>
</dbReference>
<evidence type="ECO:0000256" key="4">
    <source>
        <dbReference type="ARBA" id="ARBA00022737"/>
    </source>
</evidence>
<proteinExistence type="inferred from homology"/>
<dbReference type="SUPFAM" id="SSF103506">
    <property type="entry name" value="Mitochondrial carrier"/>
    <property type="match status" value="1"/>
</dbReference>